<name>A0A8H5B5W1_9AGAR</name>
<evidence type="ECO:0000256" key="2">
    <source>
        <dbReference type="ARBA" id="ARBA00022737"/>
    </source>
</evidence>
<dbReference type="PROSITE" id="PS00678">
    <property type="entry name" value="WD_REPEATS_1"/>
    <property type="match status" value="2"/>
</dbReference>
<dbReference type="InterPro" id="IPR036322">
    <property type="entry name" value="WD40_repeat_dom_sf"/>
</dbReference>
<feature type="repeat" description="WD" evidence="3">
    <location>
        <begin position="125"/>
        <end position="167"/>
    </location>
</feature>
<feature type="compositionally biased region" description="Acidic residues" evidence="4">
    <location>
        <begin position="435"/>
        <end position="453"/>
    </location>
</feature>
<evidence type="ECO:0000313" key="5">
    <source>
        <dbReference type="EMBL" id="KAF5316643.1"/>
    </source>
</evidence>
<feature type="compositionally biased region" description="Basic and acidic residues" evidence="4">
    <location>
        <begin position="22"/>
        <end position="45"/>
    </location>
</feature>
<feature type="repeat" description="WD" evidence="3">
    <location>
        <begin position="209"/>
        <end position="250"/>
    </location>
</feature>
<dbReference type="Gene3D" id="2.130.10.10">
    <property type="entry name" value="YVTN repeat-like/Quinoprotein amine dehydrogenase"/>
    <property type="match status" value="2"/>
</dbReference>
<dbReference type="PANTHER" id="PTHR44675">
    <property type="entry name" value="PAK1 INTERACTING PROTEIN 1"/>
    <property type="match status" value="1"/>
</dbReference>
<dbReference type="Proteomes" id="UP000567179">
    <property type="component" value="Unassembled WGS sequence"/>
</dbReference>
<dbReference type="EMBL" id="JAACJJ010000042">
    <property type="protein sequence ID" value="KAF5316643.1"/>
    <property type="molecule type" value="Genomic_DNA"/>
</dbReference>
<dbReference type="InterPro" id="IPR051959">
    <property type="entry name" value="PAK1-Kinase_Regulator"/>
</dbReference>
<keyword evidence="2" id="KW-0677">Repeat</keyword>
<evidence type="ECO:0000313" key="6">
    <source>
        <dbReference type="Proteomes" id="UP000567179"/>
    </source>
</evidence>
<dbReference type="InterPro" id="IPR015943">
    <property type="entry name" value="WD40/YVTN_repeat-like_dom_sf"/>
</dbReference>
<accession>A0A8H5B5W1</accession>
<evidence type="ECO:0000256" key="4">
    <source>
        <dbReference type="SAM" id="MobiDB-lite"/>
    </source>
</evidence>
<evidence type="ECO:0000256" key="3">
    <source>
        <dbReference type="PROSITE-ProRule" id="PRU00221"/>
    </source>
</evidence>
<dbReference type="InterPro" id="IPR001680">
    <property type="entry name" value="WD40_rpt"/>
</dbReference>
<feature type="compositionally biased region" description="Basic and acidic residues" evidence="4">
    <location>
        <begin position="422"/>
        <end position="434"/>
    </location>
</feature>
<feature type="region of interest" description="Disordered" evidence="4">
    <location>
        <begin position="422"/>
        <end position="486"/>
    </location>
</feature>
<keyword evidence="6" id="KW-1185">Reference proteome</keyword>
<evidence type="ECO:0008006" key="7">
    <source>
        <dbReference type="Google" id="ProtNLM"/>
    </source>
</evidence>
<dbReference type="OrthoDB" id="308449at2759"/>
<feature type="compositionally biased region" description="Acidic residues" evidence="4">
    <location>
        <begin position="460"/>
        <end position="486"/>
    </location>
</feature>
<dbReference type="SMART" id="SM00320">
    <property type="entry name" value="WD40"/>
    <property type="match status" value="5"/>
</dbReference>
<dbReference type="SUPFAM" id="SSF50978">
    <property type="entry name" value="WD40 repeat-like"/>
    <property type="match status" value="1"/>
</dbReference>
<proteinExistence type="predicted"/>
<evidence type="ECO:0000256" key="1">
    <source>
        <dbReference type="ARBA" id="ARBA00022574"/>
    </source>
</evidence>
<gene>
    <name evidence="5" type="ORF">D9619_006246</name>
</gene>
<sequence>MARFSKTKGKGLATAPPPAKKTKLETPTEKRAKPTRPDQKAEQKASKPSPLSVKGKEKESTPAEIASKPKTKKVKAKTRGEPTELPTSFKIVAGSYEKLLYGLDGTITLEDDLKLAFHLKPSFIFPAHVSCIKAVAASPHGGKWLATGSADEIIKVWDLRRRKEIGGLMHHEGSITHLVFPSRSHLMSASEDGTLCLFRARDWAVLRALKGHKGRVNAIAIHPSGKVALSVGKDRALRMWDLMRGKGVASTKLGKEGEVVRWSIDGSKFVVQSGSTMDVYATNMDLLYTITHASRIQDVKFCSRVGSESELMLVGAEDHKLTIYDVPKDGSAPKIVAATTGHTNRVKAIQTLDIALPEGCGRTSTTIISTVSSDGLINVYDVASVPEGNHSTEVAQIDPITSYDTKGTRLTCVTLADNLTDKIDASGDGKRKRDEEDEDEDEAGGEESEDDEPTAFGAGWEEDEDENEEDEEEGEEDEEAEFEESD</sequence>
<dbReference type="PROSITE" id="PS50082">
    <property type="entry name" value="WD_REPEATS_2"/>
    <property type="match status" value="2"/>
</dbReference>
<dbReference type="PANTHER" id="PTHR44675:SF1">
    <property type="entry name" value="P21-ACTIVATED PROTEIN KINASE-INTERACTING PROTEIN 1"/>
    <property type="match status" value="1"/>
</dbReference>
<dbReference type="InterPro" id="IPR019775">
    <property type="entry name" value="WD40_repeat_CS"/>
</dbReference>
<dbReference type="AlphaFoldDB" id="A0A8H5B5W1"/>
<protein>
    <recommendedName>
        <fullName evidence="7">Anaphase-promoting complex subunit 4 WD40 domain-containing protein</fullName>
    </recommendedName>
</protein>
<feature type="region of interest" description="Disordered" evidence="4">
    <location>
        <begin position="1"/>
        <end position="82"/>
    </location>
</feature>
<organism evidence="5 6">
    <name type="scientific">Psilocybe cf. subviscida</name>
    <dbReference type="NCBI Taxonomy" id="2480587"/>
    <lineage>
        <taxon>Eukaryota</taxon>
        <taxon>Fungi</taxon>
        <taxon>Dikarya</taxon>
        <taxon>Basidiomycota</taxon>
        <taxon>Agaricomycotina</taxon>
        <taxon>Agaricomycetes</taxon>
        <taxon>Agaricomycetidae</taxon>
        <taxon>Agaricales</taxon>
        <taxon>Agaricineae</taxon>
        <taxon>Strophariaceae</taxon>
        <taxon>Psilocybe</taxon>
    </lineage>
</organism>
<dbReference type="Pfam" id="PF00400">
    <property type="entry name" value="WD40"/>
    <property type="match status" value="3"/>
</dbReference>
<dbReference type="PROSITE" id="PS50294">
    <property type="entry name" value="WD_REPEATS_REGION"/>
    <property type="match status" value="2"/>
</dbReference>
<reference evidence="5 6" key="1">
    <citation type="journal article" date="2020" name="ISME J.">
        <title>Uncovering the hidden diversity of litter-decomposition mechanisms in mushroom-forming fungi.</title>
        <authorList>
            <person name="Floudas D."/>
            <person name="Bentzer J."/>
            <person name="Ahren D."/>
            <person name="Johansson T."/>
            <person name="Persson P."/>
            <person name="Tunlid A."/>
        </authorList>
    </citation>
    <scope>NUCLEOTIDE SEQUENCE [LARGE SCALE GENOMIC DNA]</scope>
    <source>
        <strain evidence="5 6">CBS 101986</strain>
    </source>
</reference>
<keyword evidence="1 3" id="KW-0853">WD repeat</keyword>
<comment type="caution">
    <text evidence="5">The sequence shown here is derived from an EMBL/GenBank/DDBJ whole genome shotgun (WGS) entry which is preliminary data.</text>
</comment>